<reference evidence="2" key="1">
    <citation type="submission" date="2016-10" db="EMBL/GenBank/DDBJ databases">
        <authorList>
            <person name="Varghese N."/>
            <person name="Submissions S."/>
        </authorList>
    </citation>
    <scope>NUCLEOTIDE SEQUENCE [LARGE SCALE GENOMIC DNA]</scope>
    <source>
        <strain evidence="2">DSM 45962</strain>
    </source>
</reference>
<dbReference type="STRING" id="1225127.SAMN05661030_2512"/>
<proteinExistence type="predicted"/>
<dbReference type="AlphaFoldDB" id="A0A1I1PYC9"/>
<name>A0A1I1PYC9_9ACTN</name>
<evidence type="ECO:0000313" key="2">
    <source>
        <dbReference type="Proteomes" id="UP000199022"/>
    </source>
</evidence>
<dbReference type="EMBL" id="FOMD01000003">
    <property type="protein sequence ID" value="SFD14901.1"/>
    <property type="molecule type" value="Genomic_DNA"/>
</dbReference>
<protein>
    <recommendedName>
        <fullName evidence="3">PKD domain-containing protein</fullName>
    </recommendedName>
</protein>
<organism evidence="1 2">
    <name type="scientific">Klenkia taihuensis</name>
    <dbReference type="NCBI Taxonomy" id="1225127"/>
    <lineage>
        <taxon>Bacteria</taxon>
        <taxon>Bacillati</taxon>
        <taxon>Actinomycetota</taxon>
        <taxon>Actinomycetes</taxon>
        <taxon>Geodermatophilales</taxon>
        <taxon>Geodermatophilaceae</taxon>
        <taxon>Klenkia</taxon>
    </lineage>
</organism>
<evidence type="ECO:0000313" key="1">
    <source>
        <dbReference type="EMBL" id="SFD14901.1"/>
    </source>
</evidence>
<gene>
    <name evidence="1" type="ORF">SAMN05661030_2512</name>
</gene>
<keyword evidence="2" id="KW-1185">Reference proteome</keyword>
<evidence type="ECO:0008006" key="3">
    <source>
        <dbReference type="Google" id="ProtNLM"/>
    </source>
</evidence>
<sequence>MIDAPGGVLLASNAVPNPWPAYRYRLISACQAADDAGNGCQAGLVCEPVDGRVIQYLVAQRQALVQPAEVAVGDAANDAALAAGLTPGSSRSGYLAYREGCVDITELNPAPTPEEVFRYFQQLPLPQLSTVVQPPGGTVLVGLPTIFYTDAPVQQVFTVDIRGFAVVITAVAQGFTWHTGDGGAVVTSDGPGVPYPDQTVTYDYTSGSYTTYLTVTWGGTFTVDGSAPLEVAGTTTTDGPAVQLTAVEARAVLTNPYD</sequence>
<dbReference type="Proteomes" id="UP000199022">
    <property type="component" value="Unassembled WGS sequence"/>
</dbReference>
<accession>A0A1I1PYC9</accession>